<comment type="caution">
    <text evidence="2">The sequence shown here is derived from an EMBL/GenBank/DDBJ whole genome shotgun (WGS) entry which is preliminary data.</text>
</comment>
<evidence type="ECO:0008006" key="4">
    <source>
        <dbReference type="Google" id="ProtNLM"/>
    </source>
</evidence>
<dbReference type="EMBL" id="JACJII010000001">
    <property type="protein sequence ID" value="MBA9004124.1"/>
    <property type="molecule type" value="Genomic_DNA"/>
</dbReference>
<keyword evidence="1" id="KW-0472">Membrane</keyword>
<dbReference type="AlphaFoldDB" id="A0A7W3R903"/>
<organism evidence="2 3">
    <name type="scientific">Thermomonospora cellulosilytica</name>
    <dbReference type="NCBI Taxonomy" id="1411118"/>
    <lineage>
        <taxon>Bacteria</taxon>
        <taxon>Bacillati</taxon>
        <taxon>Actinomycetota</taxon>
        <taxon>Actinomycetes</taxon>
        <taxon>Streptosporangiales</taxon>
        <taxon>Thermomonosporaceae</taxon>
        <taxon>Thermomonospora</taxon>
    </lineage>
</organism>
<reference evidence="2 3" key="1">
    <citation type="submission" date="2020-08" db="EMBL/GenBank/DDBJ databases">
        <title>Sequencing the genomes of 1000 actinobacteria strains.</title>
        <authorList>
            <person name="Klenk H.-P."/>
        </authorList>
    </citation>
    <scope>NUCLEOTIDE SEQUENCE [LARGE SCALE GENOMIC DNA]</scope>
    <source>
        <strain evidence="2 3">DSM 45823</strain>
    </source>
</reference>
<dbReference type="Proteomes" id="UP000539313">
    <property type="component" value="Unassembled WGS sequence"/>
</dbReference>
<evidence type="ECO:0000256" key="1">
    <source>
        <dbReference type="SAM" id="Phobius"/>
    </source>
</evidence>
<feature type="transmembrane region" description="Helical" evidence="1">
    <location>
        <begin position="82"/>
        <end position="99"/>
    </location>
</feature>
<feature type="transmembrane region" description="Helical" evidence="1">
    <location>
        <begin position="133"/>
        <end position="154"/>
    </location>
</feature>
<gene>
    <name evidence="2" type="ORF">HNR21_003006</name>
</gene>
<name>A0A7W3R903_9ACTN</name>
<protein>
    <recommendedName>
        <fullName evidence="4">DUF3995 domain-containing protein</fullName>
    </recommendedName>
</protein>
<keyword evidence="1" id="KW-0812">Transmembrane</keyword>
<keyword evidence="1" id="KW-1133">Transmembrane helix</keyword>
<accession>A0A7W3R903</accession>
<dbReference type="RefSeq" id="WP_182705698.1">
    <property type="nucleotide sequence ID" value="NZ_JACJII010000001.1"/>
</dbReference>
<sequence>MTSATPRRHRAAAWACCAWLAFFVVSHVLAVIFPGEDPTGDGPWGRTAYVVYNVVLIAMAAAGAVLVLAAVRPWGRRLPRPLVLVPLWFGSVLLVVRGVPGMAENVLVVTGVAPHGLLGTIDGAEADPGTRQFWTSMAVNAYFFLGAVTLLPVARAATRRRPPSPGTRAG</sequence>
<proteinExistence type="predicted"/>
<evidence type="ECO:0000313" key="2">
    <source>
        <dbReference type="EMBL" id="MBA9004124.1"/>
    </source>
</evidence>
<keyword evidence="3" id="KW-1185">Reference proteome</keyword>
<evidence type="ECO:0000313" key="3">
    <source>
        <dbReference type="Proteomes" id="UP000539313"/>
    </source>
</evidence>
<feature type="transmembrane region" description="Helical" evidence="1">
    <location>
        <begin position="49"/>
        <end position="70"/>
    </location>
</feature>